<evidence type="ECO:0000313" key="2">
    <source>
        <dbReference type="Proteomes" id="UP001054252"/>
    </source>
</evidence>
<dbReference type="EMBL" id="BPVZ01000107">
    <property type="protein sequence ID" value="GKV34736.1"/>
    <property type="molecule type" value="Genomic_DNA"/>
</dbReference>
<proteinExistence type="predicted"/>
<gene>
    <name evidence="1" type="ORF">SLEP1_g43082</name>
</gene>
<dbReference type="AlphaFoldDB" id="A0AAV5LCW8"/>
<evidence type="ECO:0000313" key="1">
    <source>
        <dbReference type="EMBL" id="GKV34736.1"/>
    </source>
</evidence>
<dbReference type="Proteomes" id="UP001054252">
    <property type="component" value="Unassembled WGS sequence"/>
</dbReference>
<name>A0AAV5LCW8_9ROSI</name>
<protein>
    <submittedName>
        <fullName evidence="1">Uncharacterized protein</fullName>
    </submittedName>
</protein>
<accession>A0AAV5LCW8</accession>
<sequence length="51" mass="5673">MVMNSVILPIKVKRWHMSTCISVKSVHQPMGGYIGIFCYSTVGEYPGISII</sequence>
<comment type="caution">
    <text evidence="1">The sequence shown here is derived from an EMBL/GenBank/DDBJ whole genome shotgun (WGS) entry which is preliminary data.</text>
</comment>
<reference evidence="1 2" key="1">
    <citation type="journal article" date="2021" name="Commun. Biol.">
        <title>The genome of Shorea leprosula (Dipterocarpaceae) highlights the ecological relevance of drought in aseasonal tropical rainforests.</title>
        <authorList>
            <person name="Ng K.K.S."/>
            <person name="Kobayashi M.J."/>
            <person name="Fawcett J.A."/>
            <person name="Hatakeyama M."/>
            <person name="Paape T."/>
            <person name="Ng C.H."/>
            <person name="Ang C.C."/>
            <person name="Tnah L.H."/>
            <person name="Lee C.T."/>
            <person name="Nishiyama T."/>
            <person name="Sese J."/>
            <person name="O'Brien M.J."/>
            <person name="Copetti D."/>
            <person name="Mohd Noor M.I."/>
            <person name="Ong R.C."/>
            <person name="Putra M."/>
            <person name="Sireger I.Z."/>
            <person name="Indrioko S."/>
            <person name="Kosugi Y."/>
            <person name="Izuno A."/>
            <person name="Isagi Y."/>
            <person name="Lee S.L."/>
            <person name="Shimizu K.K."/>
        </authorList>
    </citation>
    <scope>NUCLEOTIDE SEQUENCE [LARGE SCALE GENOMIC DNA]</scope>
    <source>
        <strain evidence="1">214</strain>
    </source>
</reference>
<organism evidence="1 2">
    <name type="scientific">Rubroshorea leprosula</name>
    <dbReference type="NCBI Taxonomy" id="152421"/>
    <lineage>
        <taxon>Eukaryota</taxon>
        <taxon>Viridiplantae</taxon>
        <taxon>Streptophyta</taxon>
        <taxon>Embryophyta</taxon>
        <taxon>Tracheophyta</taxon>
        <taxon>Spermatophyta</taxon>
        <taxon>Magnoliopsida</taxon>
        <taxon>eudicotyledons</taxon>
        <taxon>Gunneridae</taxon>
        <taxon>Pentapetalae</taxon>
        <taxon>rosids</taxon>
        <taxon>malvids</taxon>
        <taxon>Malvales</taxon>
        <taxon>Dipterocarpaceae</taxon>
        <taxon>Rubroshorea</taxon>
    </lineage>
</organism>
<keyword evidence="2" id="KW-1185">Reference proteome</keyword>